<feature type="compositionally biased region" description="Basic residues" evidence="1">
    <location>
        <begin position="526"/>
        <end position="540"/>
    </location>
</feature>
<dbReference type="InterPro" id="IPR006868">
    <property type="entry name" value="DUF630"/>
</dbReference>
<reference evidence="4" key="1">
    <citation type="submission" date="2023-07" db="EMBL/GenBank/DDBJ databases">
        <title>A chromosome-level genome assembly of Lolium multiflorum.</title>
        <authorList>
            <person name="Chen Y."/>
            <person name="Copetti D."/>
            <person name="Kolliker R."/>
            <person name="Studer B."/>
        </authorList>
    </citation>
    <scope>NUCLEOTIDE SEQUENCE</scope>
    <source>
        <strain evidence="4">02402/16</strain>
        <tissue evidence="4">Leaf</tissue>
    </source>
</reference>
<feature type="compositionally biased region" description="Pro residues" evidence="1">
    <location>
        <begin position="86"/>
        <end position="100"/>
    </location>
</feature>
<evidence type="ECO:0000259" key="2">
    <source>
        <dbReference type="Pfam" id="PF04782"/>
    </source>
</evidence>
<dbReference type="PANTHER" id="PTHR21450:SF41">
    <property type="entry name" value="RNA POLYMERASE SUBUNIT BETA, PUTATIVE (DUF630 AND DUF632)-RELATED"/>
    <property type="match status" value="1"/>
</dbReference>
<dbReference type="Pfam" id="PF04783">
    <property type="entry name" value="DUF630"/>
    <property type="match status" value="1"/>
</dbReference>
<feature type="domain" description="DUF630" evidence="3">
    <location>
        <begin position="12"/>
        <end position="63"/>
    </location>
</feature>
<feature type="region of interest" description="Disordered" evidence="1">
    <location>
        <begin position="81"/>
        <end position="126"/>
    </location>
</feature>
<dbReference type="Proteomes" id="UP001231189">
    <property type="component" value="Unassembled WGS sequence"/>
</dbReference>
<name>A0AAD8REI8_LOLMU</name>
<evidence type="ECO:0000313" key="5">
    <source>
        <dbReference type="Proteomes" id="UP001231189"/>
    </source>
</evidence>
<feature type="compositionally biased region" description="Pro residues" evidence="1">
    <location>
        <begin position="498"/>
        <end position="507"/>
    </location>
</feature>
<gene>
    <name evidence="4" type="ORF">QYE76_024279</name>
</gene>
<evidence type="ECO:0000259" key="3">
    <source>
        <dbReference type="Pfam" id="PF04783"/>
    </source>
</evidence>
<keyword evidence="5" id="KW-1185">Reference proteome</keyword>
<evidence type="ECO:0008006" key="6">
    <source>
        <dbReference type="Google" id="ProtNLM"/>
    </source>
</evidence>
<sequence length="770" mass="83608">MGCNGSKLDAIGCMGSRLDEQEAVALCRGRADLLAHAARRRDALAHAHAALAASLASVSSSLHLLLLASAQPVLTLPAAAAKTVDDPPPPADKPSSPPHPSSHIDFASSTSESDSGSASSSPTHHLAAARHHDHLHHPHQFPHYGYPYPYAPDHPPYGYPYPPSPGTLHLHYARSRPPPASVAVQHPAAPSARVYEFGAVEPPRYYAYGGEPVAAAGRAAAAPTPSPPRASSWDFFNVFHGYDVHDNYCYDAGAGTTAATTPYTSSRCSRDVREEEGIPDLEDEDDAVVVKEVSSDRPVPGARCSLGAVSSSSSDKGVVAGGGTARHQAPAQPPAAPAHRKSSGSADLAGEIKAQLVRAAEAVWVLAPILEVEKRSYQHHNRRSSVYHVSSGMVSSTALPDSGYRGQELDVGGREKLTGGRSLSLTLQRLYIWEKKLYNEVKSEEKMRLLLAKNSKRLKFLDQKGVEAHKIDETQKLVRKLATKIGIAVRVIAKFPPPVFPRAPPPESARSAPLRRPPSRAELRRRPPHPRRRSASLRARRRTAAVFSAVLPMASEDVHMADLDATSTDWSSSDSDDSDIDELLNDDETEMLLLLFGMKQLEDRAKLLDQRKGSVMGHMCIPRNRALGHEQLMQDYFAEVPTYAPRLFRRRNPSNEIFSELDEINAQGPIFARSFQKTEEETKWGHEVGTHQGGVALAAPPCVGPRDALTYPFAYLKPPSRNPREPRYGNLRDAAAGPSRGIQEIASGTLPEGIHLPEDSTPPWSPRSDE</sequence>
<protein>
    <recommendedName>
        <fullName evidence="6">DUF632 domain-containing protein</fullName>
    </recommendedName>
</protein>
<evidence type="ECO:0000256" key="1">
    <source>
        <dbReference type="SAM" id="MobiDB-lite"/>
    </source>
</evidence>
<dbReference type="PANTHER" id="PTHR21450">
    <property type="entry name" value="PROTEIN ALTERED PHOSPHATE STARVATION RESPONSE 1"/>
    <property type="match status" value="1"/>
</dbReference>
<feature type="region of interest" description="Disordered" evidence="1">
    <location>
        <begin position="498"/>
        <end position="540"/>
    </location>
</feature>
<dbReference type="InterPro" id="IPR006867">
    <property type="entry name" value="DUF632"/>
</dbReference>
<dbReference type="AlphaFoldDB" id="A0AAD8REI8"/>
<organism evidence="4 5">
    <name type="scientific">Lolium multiflorum</name>
    <name type="common">Italian ryegrass</name>
    <name type="synonym">Lolium perenne subsp. multiflorum</name>
    <dbReference type="NCBI Taxonomy" id="4521"/>
    <lineage>
        <taxon>Eukaryota</taxon>
        <taxon>Viridiplantae</taxon>
        <taxon>Streptophyta</taxon>
        <taxon>Embryophyta</taxon>
        <taxon>Tracheophyta</taxon>
        <taxon>Spermatophyta</taxon>
        <taxon>Magnoliopsida</taxon>
        <taxon>Liliopsida</taxon>
        <taxon>Poales</taxon>
        <taxon>Poaceae</taxon>
        <taxon>BOP clade</taxon>
        <taxon>Pooideae</taxon>
        <taxon>Poodae</taxon>
        <taxon>Poeae</taxon>
        <taxon>Poeae Chloroplast Group 2 (Poeae type)</taxon>
        <taxon>Loliodinae</taxon>
        <taxon>Loliinae</taxon>
        <taxon>Lolium</taxon>
    </lineage>
</organism>
<dbReference type="Pfam" id="PF04782">
    <property type="entry name" value="DUF632"/>
    <property type="match status" value="1"/>
</dbReference>
<proteinExistence type="predicted"/>
<dbReference type="EMBL" id="JAUUTY010000006">
    <property type="protein sequence ID" value="KAK1618762.1"/>
    <property type="molecule type" value="Genomic_DNA"/>
</dbReference>
<feature type="domain" description="DUF632" evidence="2">
    <location>
        <begin position="349"/>
        <end position="494"/>
    </location>
</feature>
<feature type="region of interest" description="Disordered" evidence="1">
    <location>
        <begin position="718"/>
        <end position="770"/>
    </location>
</feature>
<accession>A0AAD8REI8</accession>
<feature type="region of interest" description="Disordered" evidence="1">
    <location>
        <begin position="302"/>
        <end position="344"/>
    </location>
</feature>
<feature type="compositionally biased region" description="Low complexity" evidence="1">
    <location>
        <begin position="108"/>
        <end position="126"/>
    </location>
</feature>
<evidence type="ECO:0000313" key="4">
    <source>
        <dbReference type="EMBL" id="KAK1618762.1"/>
    </source>
</evidence>
<comment type="caution">
    <text evidence="4">The sequence shown here is derived from an EMBL/GenBank/DDBJ whole genome shotgun (WGS) entry which is preliminary data.</text>
</comment>